<dbReference type="EMBL" id="RCHU02000006">
    <property type="protein sequence ID" value="KAL3585004.1"/>
    <property type="molecule type" value="Genomic_DNA"/>
</dbReference>
<sequence>HFVSAVEVAKLFSERDERLSITFLVMKSSLSTKIARSYNDSVIAACGRIR</sequence>
<proteinExistence type="predicted"/>
<protein>
    <submittedName>
        <fullName evidence="1">Uncharacterized protein</fullName>
    </submittedName>
</protein>
<feature type="non-terminal residue" evidence="1">
    <location>
        <position position="1"/>
    </location>
</feature>
<name>A0ACC4C0J5_POPAL</name>
<comment type="caution">
    <text evidence="1">The sequence shown here is derived from an EMBL/GenBank/DDBJ whole genome shotgun (WGS) entry which is preliminary data.</text>
</comment>
<dbReference type="Proteomes" id="UP000309997">
    <property type="component" value="Unassembled WGS sequence"/>
</dbReference>
<feature type="non-terminal residue" evidence="1">
    <location>
        <position position="50"/>
    </location>
</feature>
<reference evidence="1 2" key="1">
    <citation type="journal article" date="2024" name="Plant Biotechnol. J.">
        <title>Genome and CRISPR/Cas9 system of a widespread forest tree (Populus alba) in the world.</title>
        <authorList>
            <person name="Liu Y.J."/>
            <person name="Jiang P.F."/>
            <person name="Han X.M."/>
            <person name="Li X.Y."/>
            <person name="Wang H.M."/>
            <person name="Wang Y.J."/>
            <person name="Wang X.X."/>
            <person name="Zeng Q.Y."/>
        </authorList>
    </citation>
    <scope>NUCLEOTIDE SEQUENCE [LARGE SCALE GENOMIC DNA]</scope>
    <source>
        <strain evidence="2">cv. PAL-ZL1</strain>
    </source>
</reference>
<gene>
    <name evidence="1" type="ORF">D5086_011871</name>
</gene>
<keyword evidence="2" id="KW-1185">Reference proteome</keyword>
<accession>A0ACC4C0J5</accession>
<organism evidence="1 2">
    <name type="scientific">Populus alba</name>
    <name type="common">White poplar</name>
    <dbReference type="NCBI Taxonomy" id="43335"/>
    <lineage>
        <taxon>Eukaryota</taxon>
        <taxon>Viridiplantae</taxon>
        <taxon>Streptophyta</taxon>
        <taxon>Embryophyta</taxon>
        <taxon>Tracheophyta</taxon>
        <taxon>Spermatophyta</taxon>
        <taxon>Magnoliopsida</taxon>
        <taxon>eudicotyledons</taxon>
        <taxon>Gunneridae</taxon>
        <taxon>Pentapetalae</taxon>
        <taxon>rosids</taxon>
        <taxon>fabids</taxon>
        <taxon>Malpighiales</taxon>
        <taxon>Salicaceae</taxon>
        <taxon>Saliceae</taxon>
        <taxon>Populus</taxon>
    </lineage>
</organism>
<evidence type="ECO:0000313" key="1">
    <source>
        <dbReference type="EMBL" id="KAL3585004.1"/>
    </source>
</evidence>
<evidence type="ECO:0000313" key="2">
    <source>
        <dbReference type="Proteomes" id="UP000309997"/>
    </source>
</evidence>